<dbReference type="AlphaFoldDB" id="A0A4P7II41"/>
<dbReference type="PANTHER" id="PTHR30503">
    <property type="entry name" value="INNER MEMBRANE PROTEIN YEDI"/>
    <property type="match status" value="1"/>
</dbReference>
<feature type="compositionally biased region" description="Basic and acidic residues" evidence="1">
    <location>
        <begin position="342"/>
        <end position="355"/>
    </location>
</feature>
<dbReference type="KEGG" id="nsn:EXE58_13260"/>
<dbReference type="RefSeq" id="WP_135268330.1">
    <property type="nucleotide sequence ID" value="NZ_CP038436.1"/>
</dbReference>
<evidence type="ECO:0000313" key="4">
    <source>
        <dbReference type="Proteomes" id="UP000294853"/>
    </source>
</evidence>
<feature type="transmembrane region" description="Helical" evidence="2">
    <location>
        <begin position="174"/>
        <end position="200"/>
    </location>
</feature>
<dbReference type="EMBL" id="CP038436">
    <property type="protein sequence ID" value="QBX56340.1"/>
    <property type="molecule type" value="Genomic_DNA"/>
</dbReference>
<keyword evidence="4" id="KW-1185">Reference proteome</keyword>
<dbReference type="GO" id="GO:0005886">
    <property type="term" value="C:plasma membrane"/>
    <property type="evidence" value="ECO:0007669"/>
    <property type="project" value="TreeGrafter"/>
</dbReference>
<keyword evidence="2" id="KW-1133">Transmembrane helix</keyword>
<keyword evidence="2" id="KW-0472">Membrane</keyword>
<dbReference type="InterPro" id="IPR008526">
    <property type="entry name" value="YedI"/>
</dbReference>
<feature type="transmembrane region" description="Helical" evidence="2">
    <location>
        <begin position="306"/>
        <end position="328"/>
    </location>
</feature>
<dbReference type="PANTHER" id="PTHR30503:SF3">
    <property type="entry name" value="INNER MEMBRANE PROTEIN YEDI"/>
    <property type="match status" value="1"/>
</dbReference>
<organism evidence="3 4">
    <name type="scientific">Nocardioides seonyuensis</name>
    <dbReference type="NCBI Taxonomy" id="2518371"/>
    <lineage>
        <taxon>Bacteria</taxon>
        <taxon>Bacillati</taxon>
        <taxon>Actinomycetota</taxon>
        <taxon>Actinomycetes</taxon>
        <taxon>Propionibacteriales</taxon>
        <taxon>Nocardioidaceae</taxon>
        <taxon>Nocardioides</taxon>
    </lineage>
</organism>
<proteinExistence type="predicted"/>
<feature type="transmembrane region" description="Helical" evidence="2">
    <location>
        <begin position="76"/>
        <end position="107"/>
    </location>
</feature>
<dbReference type="OrthoDB" id="9814178at2"/>
<feature type="region of interest" description="Disordered" evidence="1">
    <location>
        <begin position="342"/>
        <end position="394"/>
    </location>
</feature>
<evidence type="ECO:0000256" key="1">
    <source>
        <dbReference type="SAM" id="MobiDB-lite"/>
    </source>
</evidence>
<sequence length="394" mass="40658">MAGGLFALLDDVAALARIAAASVDDVGAAAGRASAKAAGVVVDDTAVTPQYLAGSAAARELPIIKQIAVGSLRNKLIFILPVAVLLGQFLPGLLPVILIFGGAFLAYEGAHKVHEKLTGHHSAAEEEISPHGEITPEHEQRTIAQAIRTDFILSAEIMVIALKEVVGSDGDASIWMRAIVLAVVAVFITIVVYGVVAIIVKMDDVGVHLAQKKSATSQKVGQALVGAMPKLLTAISFIGTLAMLWVGGHIFLVSLYEIGGKIDGNAGLLYGTTLGDVVHAPYDVIHHWEEDVHDAIGGALGSVAGWLLNTVLSLLVGLLVGAIVLGILRLLGIGGHHGDELGSKHGEAHGDDHADGAAAEPGGPVAGSGSQRMQVDIDEPRGEQGGTVEDSDNR</sequence>
<gene>
    <name evidence="3" type="ORF">EXE58_13260</name>
</gene>
<name>A0A4P7II41_9ACTN</name>
<dbReference type="Proteomes" id="UP000294853">
    <property type="component" value="Chromosome"/>
</dbReference>
<keyword evidence="2" id="KW-0812">Transmembrane</keyword>
<protein>
    <submittedName>
        <fullName evidence="3">DUF808 domain-containing protein</fullName>
    </submittedName>
</protein>
<accession>A0A4P7II41</accession>
<evidence type="ECO:0000313" key="3">
    <source>
        <dbReference type="EMBL" id="QBX56340.1"/>
    </source>
</evidence>
<feature type="transmembrane region" description="Helical" evidence="2">
    <location>
        <begin position="221"/>
        <end position="246"/>
    </location>
</feature>
<dbReference type="Pfam" id="PF05661">
    <property type="entry name" value="DUF808"/>
    <property type="match status" value="1"/>
</dbReference>
<evidence type="ECO:0000256" key="2">
    <source>
        <dbReference type="SAM" id="Phobius"/>
    </source>
</evidence>
<reference evidence="3 4" key="1">
    <citation type="submission" date="2019-03" db="EMBL/GenBank/DDBJ databases">
        <title>Three New Species of Nocardioides, Nocardioides euryhalodurans sp. nov., Nocardioides seonyuensis sp. nov. and Nocardioides eburneoflavus sp. nov. Iolated from Soil.</title>
        <authorList>
            <person name="Roh S.G."/>
            <person name="Lee C."/>
            <person name="Kim M.-K."/>
            <person name="Kim S.B."/>
        </authorList>
    </citation>
    <scope>NUCLEOTIDE SEQUENCE [LARGE SCALE GENOMIC DNA]</scope>
    <source>
        <strain evidence="3 4">MMS17-SY207-3</strain>
    </source>
</reference>